<dbReference type="AlphaFoldDB" id="A0A5K7SAH2"/>
<dbReference type="EMBL" id="AP018694">
    <property type="protein sequence ID" value="BBE18562.1"/>
    <property type="molecule type" value="Genomic_DNA"/>
</dbReference>
<organism evidence="2 3">
    <name type="scientific">Aquipluma nitroreducens</name>
    <dbReference type="NCBI Taxonomy" id="2010828"/>
    <lineage>
        <taxon>Bacteria</taxon>
        <taxon>Pseudomonadati</taxon>
        <taxon>Bacteroidota</taxon>
        <taxon>Bacteroidia</taxon>
        <taxon>Marinilabiliales</taxon>
        <taxon>Prolixibacteraceae</taxon>
        <taxon>Aquipluma</taxon>
    </lineage>
</organism>
<evidence type="ECO:0000256" key="1">
    <source>
        <dbReference type="SAM" id="MobiDB-lite"/>
    </source>
</evidence>
<sequence length="143" mass="16767">MLKWNQFESKNKNKKNPKPLIKRRVKQENDAERKRQEIAAKMNVFVNGPTGFAENYKYLTEENGFNTEIKITPEWILSKFSWSQNASDGNIFISADIYNSHWVELALDTLGISFIRVEDIDYNGKTFITFKLIFEGFKEIYPS</sequence>
<dbReference type="KEGG" id="anf:AQPE_2725"/>
<keyword evidence="3" id="KW-1185">Reference proteome</keyword>
<protein>
    <submittedName>
        <fullName evidence="2">Uncharacterized protein</fullName>
    </submittedName>
</protein>
<evidence type="ECO:0000313" key="3">
    <source>
        <dbReference type="Proteomes" id="UP001193389"/>
    </source>
</evidence>
<evidence type="ECO:0000313" key="2">
    <source>
        <dbReference type="EMBL" id="BBE18562.1"/>
    </source>
</evidence>
<dbReference type="Proteomes" id="UP001193389">
    <property type="component" value="Chromosome"/>
</dbReference>
<reference evidence="2" key="1">
    <citation type="journal article" date="2020" name="Int. J. Syst. Evol. Microbiol.">
        <title>Aquipluma nitroreducens gen. nov. sp. nov., a novel facultatively anaerobic bacterium isolated from a freshwater lake.</title>
        <authorList>
            <person name="Watanabe M."/>
            <person name="Kojima H."/>
            <person name="Fukui M."/>
        </authorList>
    </citation>
    <scope>NUCLEOTIDE SEQUENCE</scope>
    <source>
        <strain evidence="2">MeG22</strain>
    </source>
</reference>
<name>A0A5K7SAH2_9BACT</name>
<dbReference type="RefSeq" id="WP_318346891.1">
    <property type="nucleotide sequence ID" value="NZ_AP018694.1"/>
</dbReference>
<feature type="region of interest" description="Disordered" evidence="1">
    <location>
        <begin position="1"/>
        <end position="27"/>
    </location>
</feature>
<feature type="compositionally biased region" description="Basic residues" evidence="1">
    <location>
        <begin position="12"/>
        <end position="25"/>
    </location>
</feature>
<proteinExistence type="predicted"/>
<gene>
    <name evidence="2" type="ORF">AQPE_2725</name>
</gene>
<accession>A0A5K7SAH2</accession>